<dbReference type="InterPro" id="IPR036279">
    <property type="entry name" value="5-3_exonuclease_C_sf"/>
</dbReference>
<keyword evidence="1" id="KW-0540">Nuclease</keyword>
<dbReference type="PANTHER" id="PTHR42646">
    <property type="entry name" value="FLAP ENDONUCLEASE XNI"/>
    <property type="match status" value="1"/>
</dbReference>
<dbReference type="Pfam" id="PF02739">
    <property type="entry name" value="5_3_exonuc_N"/>
    <property type="match status" value="1"/>
</dbReference>
<gene>
    <name evidence="5" type="ORF">BSAL_90425</name>
</gene>
<dbReference type="OrthoDB" id="275278at2759"/>
<evidence type="ECO:0000256" key="3">
    <source>
        <dbReference type="ARBA" id="ARBA00023125"/>
    </source>
</evidence>
<proteinExistence type="predicted"/>
<keyword evidence="6" id="KW-1185">Reference proteome</keyword>
<dbReference type="InterPro" id="IPR020046">
    <property type="entry name" value="5-3_exonucl_a-hlix_arch_N"/>
</dbReference>
<dbReference type="OMA" id="RAFYLWN"/>
<dbReference type="SMART" id="SM00475">
    <property type="entry name" value="53EXOc"/>
    <property type="match status" value="1"/>
</dbReference>
<dbReference type="AlphaFoldDB" id="A0A0S4JC26"/>
<dbReference type="Gene3D" id="1.10.150.20">
    <property type="entry name" value="5' to 3' exonuclease, C-terminal subdomain"/>
    <property type="match status" value="1"/>
</dbReference>
<dbReference type="CDD" id="cd09898">
    <property type="entry name" value="H3TH_53EXO"/>
    <property type="match status" value="1"/>
</dbReference>
<evidence type="ECO:0000256" key="2">
    <source>
        <dbReference type="ARBA" id="ARBA00022801"/>
    </source>
</evidence>
<dbReference type="Pfam" id="PF01367">
    <property type="entry name" value="5_3_exonuc"/>
    <property type="match status" value="1"/>
</dbReference>
<reference evidence="6" key="1">
    <citation type="submission" date="2015-09" db="EMBL/GenBank/DDBJ databases">
        <authorList>
            <consortium name="Pathogen Informatics"/>
        </authorList>
    </citation>
    <scope>NUCLEOTIDE SEQUENCE [LARGE SCALE GENOMIC DNA]</scope>
    <source>
        <strain evidence="6">Lake Konstanz</strain>
    </source>
</reference>
<dbReference type="PANTHER" id="PTHR42646:SF2">
    <property type="entry name" value="5'-3' EXONUCLEASE FAMILY PROTEIN"/>
    <property type="match status" value="1"/>
</dbReference>
<dbReference type="GO" id="GO:0033567">
    <property type="term" value="P:DNA replication, Okazaki fragment processing"/>
    <property type="evidence" value="ECO:0007669"/>
    <property type="project" value="InterPro"/>
</dbReference>
<organism evidence="5 6">
    <name type="scientific">Bodo saltans</name>
    <name type="common">Flagellated protozoan</name>
    <dbReference type="NCBI Taxonomy" id="75058"/>
    <lineage>
        <taxon>Eukaryota</taxon>
        <taxon>Discoba</taxon>
        <taxon>Euglenozoa</taxon>
        <taxon>Kinetoplastea</taxon>
        <taxon>Metakinetoplastina</taxon>
        <taxon>Eubodonida</taxon>
        <taxon>Bodonidae</taxon>
        <taxon>Bodo</taxon>
    </lineage>
</organism>
<evidence type="ECO:0000256" key="1">
    <source>
        <dbReference type="ARBA" id="ARBA00022722"/>
    </source>
</evidence>
<dbReference type="SUPFAM" id="SSF47807">
    <property type="entry name" value="5' to 3' exonuclease, C-terminal subdomain"/>
    <property type="match status" value="1"/>
</dbReference>
<keyword evidence="2" id="KW-0378">Hydrolase</keyword>
<dbReference type="Proteomes" id="UP000051952">
    <property type="component" value="Unassembled WGS sequence"/>
</dbReference>
<dbReference type="GO" id="GO:0003677">
    <property type="term" value="F:DNA binding"/>
    <property type="evidence" value="ECO:0007669"/>
    <property type="project" value="UniProtKB-KW"/>
</dbReference>
<feature type="domain" description="5'-3' exonuclease" evidence="4">
    <location>
        <begin position="10"/>
        <end position="310"/>
    </location>
</feature>
<dbReference type="SUPFAM" id="SSF88723">
    <property type="entry name" value="PIN domain-like"/>
    <property type="match status" value="1"/>
</dbReference>
<sequence length="311" mass="34740">MLRATLPVSMPILIDGNAFAHRWYHRWAHMVKLTKPGAPPPRAESFASNNARALMALAQSMHETDLVNGETKLSLQTYSSLLEWPNRVAVFFDFGDGGRTKVYPDYKKERRARPRDPLLEIFFDQPKSLYRGQPNNSCVVVPDLHHPRIDELDAEADDMIATVSIELRKRGIPHAILSHDIDLMHLVHDDAPRVMQYDPRTKLMLDEASVTERVGVPPSLIVDFKSLGGDRGDGIPGVSGIGPTRAKSLLKKYGNLDAVMFRGPEEEKGKKLKQYIAGGRDAAMLSKSLVMHRPVDDIILPIVFSTFGISK</sequence>
<protein>
    <submittedName>
        <fullName evidence="5">Mitochondrial structure specific endonuclease I (SSE-1), putative</fullName>
    </submittedName>
</protein>
<dbReference type="InterPro" id="IPR020045">
    <property type="entry name" value="DNA_polI_H3TH"/>
</dbReference>
<name>A0A0S4JC26_BODSA</name>
<dbReference type="EMBL" id="CYKH01001182">
    <property type="protein sequence ID" value="CUG85686.1"/>
    <property type="molecule type" value="Genomic_DNA"/>
</dbReference>
<dbReference type="InterPro" id="IPR038969">
    <property type="entry name" value="FEN"/>
</dbReference>
<evidence type="ECO:0000313" key="5">
    <source>
        <dbReference type="EMBL" id="CUG85686.1"/>
    </source>
</evidence>
<dbReference type="GO" id="GO:0017108">
    <property type="term" value="F:5'-flap endonuclease activity"/>
    <property type="evidence" value="ECO:0007669"/>
    <property type="project" value="InterPro"/>
</dbReference>
<dbReference type="VEuPathDB" id="TriTrypDB:BSAL_90425"/>
<keyword evidence="3" id="KW-0238">DNA-binding</keyword>
<dbReference type="Gene3D" id="3.40.50.1010">
    <property type="entry name" value="5'-nuclease"/>
    <property type="match status" value="1"/>
</dbReference>
<dbReference type="GO" id="GO:0008409">
    <property type="term" value="F:5'-3' exonuclease activity"/>
    <property type="evidence" value="ECO:0007669"/>
    <property type="project" value="InterPro"/>
</dbReference>
<dbReference type="InterPro" id="IPR008918">
    <property type="entry name" value="HhH2"/>
</dbReference>
<dbReference type="InterPro" id="IPR029060">
    <property type="entry name" value="PIN-like_dom_sf"/>
</dbReference>
<evidence type="ECO:0000313" key="6">
    <source>
        <dbReference type="Proteomes" id="UP000051952"/>
    </source>
</evidence>
<keyword evidence="5" id="KW-0255">Endonuclease</keyword>
<evidence type="ECO:0000259" key="4">
    <source>
        <dbReference type="SMART" id="SM00475"/>
    </source>
</evidence>
<dbReference type="InterPro" id="IPR002421">
    <property type="entry name" value="5-3_exonuclease"/>
</dbReference>
<accession>A0A0S4JC26</accession>
<dbReference type="SMART" id="SM00279">
    <property type="entry name" value="HhH2"/>
    <property type="match status" value="1"/>
</dbReference>